<dbReference type="EMBL" id="VDCH01000011">
    <property type="protein sequence ID" value="TNJ38950.1"/>
    <property type="molecule type" value="Genomic_DNA"/>
</dbReference>
<dbReference type="OrthoDB" id="9768354at2"/>
<keyword evidence="2" id="KW-1185">Reference proteome</keyword>
<evidence type="ECO:0000313" key="1">
    <source>
        <dbReference type="EMBL" id="TNJ38950.1"/>
    </source>
</evidence>
<protein>
    <submittedName>
        <fullName evidence="1">Uncharacterized protein</fullName>
    </submittedName>
</protein>
<gene>
    <name evidence="1" type="ORF">FGF66_06705</name>
</gene>
<evidence type="ECO:0000313" key="2">
    <source>
        <dbReference type="Proteomes" id="UP000308271"/>
    </source>
</evidence>
<name>A0A5C4S608_CHLTI</name>
<accession>A0A5C4S608</accession>
<dbReference type="Proteomes" id="UP000308271">
    <property type="component" value="Unassembled WGS sequence"/>
</dbReference>
<sequence length="246" mass="27523">MSYDQIRGAFDRTATLAEQARRFIANRRQNILNGETPVPLRSGPKLVVHLVPIAGLAGRMSVDLKPIYDRSYADYFKIVGGGNRVFNLDGLVVHSDAWKEDGYKAYNQIFRNGIHEGVILGSDVLETSQKLIHESSIDYPLYKSAKLFVEKVQSWGFAGPAILGLGILNVKGFELSINKSIGDPFRTPSVADRPNLVLPEEWIDDLNTVDIEGTVRPLLDTLWQAFGIERCPYFDDVTGKFAPRQR</sequence>
<organism evidence="1 2">
    <name type="scientific">Chlorobaculum thiosulfatiphilum</name>
    <name type="common">Chlorobium limicola f.sp. thiosulfatophilum</name>
    <dbReference type="NCBI Taxonomy" id="115852"/>
    <lineage>
        <taxon>Bacteria</taxon>
        <taxon>Pseudomonadati</taxon>
        <taxon>Chlorobiota</taxon>
        <taxon>Chlorobiia</taxon>
        <taxon>Chlorobiales</taxon>
        <taxon>Chlorobiaceae</taxon>
        <taxon>Chlorobaculum</taxon>
    </lineage>
</organism>
<proteinExistence type="predicted"/>
<dbReference type="AlphaFoldDB" id="A0A5C4S608"/>
<comment type="caution">
    <text evidence="1">The sequence shown here is derived from an EMBL/GenBank/DDBJ whole genome shotgun (WGS) entry which is preliminary data.</text>
</comment>
<reference evidence="1 2" key="1">
    <citation type="submission" date="2019-05" db="EMBL/GenBank/DDBJ databases">
        <title>Draft Whole-Genome sequence of the green sulfur bacterium Chlorobaculum thiosulfatiphilum DSM 249.</title>
        <authorList>
            <person name="Meyer T.E."/>
            <person name="Kyndt J.A."/>
        </authorList>
    </citation>
    <scope>NUCLEOTIDE SEQUENCE [LARGE SCALE GENOMIC DNA]</scope>
    <source>
        <strain evidence="1 2">DSM 249</strain>
    </source>
</reference>